<dbReference type="AlphaFoldDB" id="A0A1Y2F0N9"/>
<dbReference type="Proteomes" id="UP000193467">
    <property type="component" value="Unassembled WGS sequence"/>
</dbReference>
<accession>A0A1Y2F0N9</accession>
<evidence type="ECO:0000256" key="1">
    <source>
        <dbReference type="SAM" id="MobiDB-lite"/>
    </source>
</evidence>
<feature type="region of interest" description="Disordered" evidence="1">
    <location>
        <begin position="135"/>
        <end position="154"/>
    </location>
</feature>
<feature type="compositionally biased region" description="Basic and acidic residues" evidence="1">
    <location>
        <begin position="142"/>
        <end position="154"/>
    </location>
</feature>
<protein>
    <submittedName>
        <fullName evidence="2">Uncharacterized protein</fullName>
    </submittedName>
</protein>
<gene>
    <name evidence="2" type="ORF">BCR35DRAFT_120518</name>
</gene>
<evidence type="ECO:0000313" key="3">
    <source>
        <dbReference type="Proteomes" id="UP000193467"/>
    </source>
</evidence>
<dbReference type="EMBL" id="MCGR01000034">
    <property type="protein sequence ID" value="ORY76535.1"/>
    <property type="molecule type" value="Genomic_DNA"/>
</dbReference>
<organism evidence="2 3">
    <name type="scientific">Leucosporidium creatinivorum</name>
    <dbReference type="NCBI Taxonomy" id="106004"/>
    <lineage>
        <taxon>Eukaryota</taxon>
        <taxon>Fungi</taxon>
        <taxon>Dikarya</taxon>
        <taxon>Basidiomycota</taxon>
        <taxon>Pucciniomycotina</taxon>
        <taxon>Microbotryomycetes</taxon>
        <taxon>Leucosporidiales</taxon>
        <taxon>Leucosporidium</taxon>
    </lineage>
</organism>
<reference evidence="2" key="1">
    <citation type="submission" date="2016-07" db="EMBL/GenBank/DDBJ databases">
        <title>Pervasive Adenine N6-methylation of Active Genes in Fungi.</title>
        <authorList>
            <consortium name="DOE Joint Genome Institute"/>
            <person name="Mondo S.J."/>
            <person name="Dannebaum R.O."/>
            <person name="Kuo R.C."/>
            <person name="Labutti K."/>
            <person name="Haridas S."/>
            <person name="Kuo A."/>
            <person name="Salamov A."/>
            <person name="Ahrendt S.R."/>
            <person name="Lipzen A."/>
            <person name="Sullivan W."/>
            <person name="Andreopoulos W.B."/>
            <person name="Clum A."/>
            <person name="Lindquist E."/>
            <person name="Daum C."/>
            <person name="Ramamoorthy G.K."/>
            <person name="Gryganskyi A."/>
            <person name="Culley D."/>
            <person name="Magnuson J.K."/>
            <person name="James T.Y."/>
            <person name="O'Malley M.A."/>
            <person name="Stajich J.E."/>
            <person name="Spatafora J.W."/>
            <person name="Visel A."/>
            <person name="Grigoriev I.V."/>
        </authorList>
    </citation>
    <scope>NUCLEOTIDE SEQUENCE [LARGE SCALE GENOMIC DNA]</scope>
    <source>
        <strain evidence="2">62-1032</strain>
    </source>
</reference>
<proteinExistence type="predicted"/>
<sequence>MAILRDTSLQSQWHYARLLITPTPSTISAISPQTPIDAISLLSLTTTSLADWFGPAGGISGVEVQVLLVEEPSPSSIPAAAAAAEPGAREAVLRFPASSAHLLLTSLPVTSASYDGQSYSIRVLASSDDLRALGGKNGRGKQGWEEWREGLRSA</sequence>
<dbReference type="InParanoid" id="A0A1Y2F0N9"/>
<name>A0A1Y2F0N9_9BASI</name>
<evidence type="ECO:0000313" key="2">
    <source>
        <dbReference type="EMBL" id="ORY76535.1"/>
    </source>
</evidence>
<comment type="caution">
    <text evidence="2">The sequence shown here is derived from an EMBL/GenBank/DDBJ whole genome shotgun (WGS) entry which is preliminary data.</text>
</comment>
<keyword evidence="3" id="KW-1185">Reference proteome</keyword>